<dbReference type="EMBL" id="JXQW01000023">
    <property type="protein sequence ID" value="KIQ01206.1"/>
    <property type="molecule type" value="Genomic_DNA"/>
</dbReference>
<name>A0A0D0KNI7_9PSED</name>
<evidence type="ECO:0000313" key="1">
    <source>
        <dbReference type="EMBL" id="KIQ01206.1"/>
    </source>
</evidence>
<organism evidence="1 2">
    <name type="scientific">Pseudomonas fulva</name>
    <dbReference type="NCBI Taxonomy" id="47880"/>
    <lineage>
        <taxon>Bacteria</taxon>
        <taxon>Pseudomonadati</taxon>
        <taxon>Pseudomonadota</taxon>
        <taxon>Gammaproteobacteria</taxon>
        <taxon>Pseudomonadales</taxon>
        <taxon>Pseudomonadaceae</taxon>
        <taxon>Pseudomonas</taxon>
    </lineage>
</organism>
<accession>A0A0D0KNI7</accession>
<dbReference type="AlphaFoldDB" id="A0A0D0KNI7"/>
<dbReference type="Proteomes" id="UP000032068">
    <property type="component" value="Unassembled WGS sequence"/>
</dbReference>
<comment type="caution">
    <text evidence="1">The sequence shown here is derived from an EMBL/GenBank/DDBJ whole genome shotgun (WGS) entry which is preliminary data.</text>
</comment>
<dbReference type="OrthoDB" id="6829668at2"/>
<protein>
    <submittedName>
        <fullName evidence="1">Uncharacterized protein</fullName>
    </submittedName>
</protein>
<dbReference type="RefSeq" id="WP_042553375.1">
    <property type="nucleotide sequence ID" value="NZ_JXQW01000023.1"/>
</dbReference>
<dbReference type="SUPFAM" id="SSF69322">
    <property type="entry name" value="Tricorn protease domain 2"/>
    <property type="match status" value="1"/>
</dbReference>
<reference evidence="1 2" key="1">
    <citation type="submission" date="2014-12" db="EMBL/GenBank/DDBJ databases">
        <title>16Stimator: statistical estimation of ribosomal gene copy numbers from draft genome assemblies.</title>
        <authorList>
            <person name="Perisin M.A."/>
            <person name="Vetter M."/>
            <person name="Gilbert J.A."/>
            <person name="Bergelson J."/>
        </authorList>
    </citation>
    <scope>NUCLEOTIDE SEQUENCE [LARGE SCALE GENOMIC DNA]</scope>
    <source>
        <strain evidence="1 2">MEJ086</strain>
    </source>
</reference>
<gene>
    <name evidence="1" type="ORF">RU08_08575</name>
</gene>
<proteinExistence type="predicted"/>
<evidence type="ECO:0000313" key="2">
    <source>
        <dbReference type="Proteomes" id="UP000032068"/>
    </source>
</evidence>
<sequence length="299" mass="33880">MSDRKSRTDTFITGAVRYNDLAYIVTQDDSLEARIEHSHLYSWDAGQWGYDDMKDWPTVSVTITREHLEQALFMSPYGDIRLFGSGQENDEKIKTPDGDPIDRGHLRQARTIGQKTFAVGMGRQVYRRDDVDHWTCLDQTIRPAIGETKGFESIDGFDESDLYAVGWDGEIWHYNGQQWSQKESPTNLLLTRVLCAGDGQVYASGRRGLLIVGRGDSWQPIEQEDISSDIWDLAWYDGTLYLSTLRGLYTLQGDSLVAVDFGEDTPATYYHLSVADGVLWSFGAKDIMAFDGSTWTRID</sequence>